<organism evidence="14 15">
    <name type="scientific">Paralvinella palmiformis</name>
    <dbReference type="NCBI Taxonomy" id="53620"/>
    <lineage>
        <taxon>Eukaryota</taxon>
        <taxon>Metazoa</taxon>
        <taxon>Spiralia</taxon>
        <taxon>Lophotrochozoa</taxon>
        <taxon>Annelida</taxon>
        <taxon>Polychaeta</taxon>
        <taxon>Sedentaria</taxon>
        <taxon>Canalipalpata</taxon>
        <taxon>Terebellida</taxon>
        <taxon>Terebelliformia</taxon>
        <taxon>Alvinellidae</taxon>
        <taxon>Paralvinella</taxon>
    </lineage>
</organism>
<dbReference type="SMART" id="SM00430">
    <property type="entry name" value="HOLI"/>
    <property type="match status" value="1"/>
</dbReference>
<comment type="subcellular location">
    <subcellularLocation>
        <location evidence="1">Nucleus</location>
    </subcellularLocation>
</comment>
<feature type="region of interest" description="Disordered" evidence="11">
    <location>
        <begin position="231"/>
        <end position="276"/>
    </location>
</feature>
<evidence type="ECO:0000259" key="12">
    <source>
        <dbReference type="PROSITE" id="PS51030"/>
    </source>
</evidence>
<evidence type="ECO:0008006" key="16">
    <source>
        <dbReference type="Google" id="ProtNLM"/>
    </source>
</evidence>
<evidence type="ECO:0000256" key="9">
    <source>
        <dbReference type="ARBA" id="ARBA00023170"/>
    </source>
</evidence>
<feature type="compositionally biased region" description="Polar residues" evidence="11">
    <location>
        <begin position="236"/>
        <end position="250"/>
    </location>
</feature>
<keyword evidence="5" id="KW-0862">Zinc</keyword>
<reference evidence="14" key="1">
    <citation type="journal article" date="2023" name="Mol. Biol. Evol.">
        <title>Third-Generation Sequencing Reveals the Adaptive Role of the Epigenome in Three Deep-Sea Polychaetes.</title>
        <authorList>
            <person name="Perez M."/>
            <person name="Aroh O."/>
            <person name="Sun Y."/>
            <person name="Lan Y."/>
            <person name="Juniper S.K."/>
            <person name="Young C.R."/>
            <person name="Angers B."/>
            <person name="Qian P.Y."/>
        </authorList>
    </citation>
    <scope>NUCLEOTIDE SEQUENCE</scope>
    <source>
        <strain evidence="14">P08H-3</strain>
    </source>
</reference>
<dbReference type="PROSITE" id="PS51030">
    <property type="entry name" value="NUCLEAR_REC_DBD_2"/>
    <property type="match status" value="1"/>
</dbReference>
<evidence type="ECO:0000313" key="15">
    <source>
        <dbReference type="Proteomes" id="UP001208570"/>
    </source>
</evidence>
<name>A0AAD9JK59_9ANNE</name>
<dbReference type="Proteomes" id="UP001208570">
    <property type="component" value="Unassembled WGS sequence"/>
</dbReference>
<comment type="similarity">
    <text evidence="2">Belongs to the nuclear hormone receptor family.</text>
</comment>
<dbReference type="PROSITE" id="PS51843">
    <property type="entry name" value="NR_LBD"/>
    <property type="match status" value="1"/>
</dbReference>
<comment type="caution">
    <text evidence="14">The sequence shown here is derived from an EMBL/GenBank/DDBJ whole genome shotgun (WGS) entry which is preliminary data.</text>
</comment>
<evidence type="ECO:0000256" key="1">
    <source>
        <dbReference type="ARBA" id="ARBA00004123"/>
    </source>
</evidence>
<evidence type="ECO:0000256" key="8">
    <source>
        <dbReference type="ARBA" id="ARBA00023163"/>
    </source>
</evidence>
<dbReference type="PANTHER" id="PTHR45805">
    <property type="entry name" value="NUCLEAR HORMONE RECEPTOR HR3-RELATED"/>
    <property type="match status" value="1"/>
</dbReference>
<proteinExistence type="inferred from homology"/>
<dbReference type="GO" id="GO:0000978">
    <property type="term" value="F:RNA polymerase II cis-regulatory region sequence-specific DNA binding"/>
    <property type="evidence" value="ECO:0007669"/>
    <property type="project" value="TreeGrafter"/>
</dbReference>
<dbReference type="Pfam" id="PF00104">
    <property type="entry name" value="Hormone_recep"/>
    <property type="match status" value="1"/>
</dbReference>
<dbReference type="SUPFAM" id="SSF48508">
    <property type="entry name" value="Nuclear receptor ligand-binding domain"/>
    <property type="match status" value="1"/>
</dbReference>
<dbReference type="InterPro" id="IPR001628">
    <property type="entry name" value="Znf_hrmn_rcpt"/>
</dbReference>
<feature type="compositionally biased region" description="Polar residues" evidence="11">
    <location>
        <begin position="110"/>
        <end position="125"/>
    </location>
</feature>
<keyword evidence="7" id="KW-0238">DNA-binding</keyword>
<evidence type="ECO:0000256" key="4">
    <source>
        <dbReference type="ARBA" id="ARBA00022771"/>
    </source>
</evidence>
<dbReference type="AlphaFoldDB" id="A0AAD9JK59"/>
<sequence>MPCGVVPYPFGDCRVCADKATGIHYGVATCEGCKGFYKRSIPKSSSYRCFFGGSCILSKHNRNRCKACRFKRCLQVGMSTTAVKMGRIPKVDKERALQAFQQKRGHTQHQHLTPTIPQPDSSTDDVQPLFGFSQSQSDVHHEDSDPQLWPEQLTAGNHSDNVHSQMAAVPDDGAGLPYGISSDCEALHNDAHPQNNSSTPDLVSEIRVHSKEQPHYSPSGMHNVMTSDYHHLDSLDQPSSDTRQSPSPRQSCGPALSNVSDQPQRPESVKSNSSSTRGIFSPVIIKELLTQVIQSGNGANLKESLKNQLLTSDSEESPHSIIQEAIRSCNVSPDLSWHQTERMITDHEWDDGKLAFVKPKFEELWSVHSSDVSINLNQTRSDYNSGGNVEEPHQDTTADWAHSKQQQQQLFSDDVERISSCMGQSQDGASSTHQKETYISAGKLTDQLILGILHEVAQPTSRDTTCPNKSPATLHSVEDSKQVVAHANGYSLPVNDGFLIQSTHKTGPLEIDMGLPQHIDTAAPVHEPEGFTGQSMTDVVDPFVGIGNREVKNGRRMENRMMDVDPIYVERIEERFNFVYNISHRVIRLQERFMMLERAGTLPIHPLNKVNKATKRQVQYVWDVIMSSIPESNKIILDFCQSIPHFSALNSSDQALLLQEAYFDIWLICHSKLFHSGDTYLRFKCNTRYSRFWMSYILPETLICDLHKFTSELNGYSLYGSEIIVLCVLRLINPEREGLTDVELVHRIHGHYFDVLMNLIEKRHRGNHGSILVGLIQLLPSITSLNGEQKGVMDNFSVENVPKHLSFSEEDEADEASWKMTLDLSDYEKLDPSNLV</sequence>
<accession>A0AAD9JK59</accession>
<dbReference type="SUPFAM" id="SSF57716">
    <property type="entry name" value="Glucocorticoid receptor-like (DNA-binding domain)"/>
    <property type="match status" value="1"/>
</dbReference>
<keyword evidence="9" id="KW-0675">Receptor</keyword>
<evidence type="ECO:0000259" key="13">
    <source>
        <dbReference type="PROSITE" id="PS51843"/>
    </source>
</evidence>
<protein>
    <recommendedName>
        <fullName evidence="16">Nuclear receptor domain-containing protein</fullName>
    </recommendedName>
</protein>
<dbReference type="GO" id="GO:0004879">
    <property type="term" value="F:nuclear receptor activity"/>
    <property type="evidence" value="ECO:0007669"/>
    <property type="project" value="TreeGrafter"/>
</dbReference>
<evidence type="ECO:0000256" key="11">
    <source>
        <dbReference type="SAM" id="MobiDB-lite"/>
    </source>
</evidence>
<gene>
    <name evidence="14" type="ORF">LSH36_281g09088</name>
</gene>
<evidence type="ECO:0000313" key="14">
    <source>
        <dbReference type="EMBL" id="KAK2153943.1"/>
    </source>
</evidence>
<dbReference type="Gene3D" id="1.10.565.10">
    <property type="entry name" value="Retinoid X Receptor"/>
    <property type="match status" value="1"/>
</dbReference>
<evidence type="ECO:0000256" key="3">
    <source>
        <dbReference type="ARBA" id="ARBA00022723"/>
    </source>
</evidence>
<dbReference type="GO" id="GO:0008270">
    <property type="term" value="F:zinc ion binding"/>
    <property type="evidence" value="ECO:0007669"/>
    <property type="project" value="UniProtKB-KW"/>
</dbReference>
<keyword evidence="3" id="KW-0479">Metal-binding</keyword>
<dbReference type="Gene3D" id="3.30.50.10">
    <property type="entry name" value="Erythroid Transcription Factor GATA-1, subunit A"/>
    <property type="match status" value="1"/>
</dbReference>
<dbReference type="SMART" id="SM00399">
    <property type="entry name" value="ZnF_C4"/>
    <property type="match status" value="1"/>
</dbReference>
<keyword evidence="4" id="KW-0863">Zinc-finger</keyword>
<evidence type="ECO:0000256" key="6">
    <source>
        <dbReference type="ARBA" id="ARBA00023015"/>
    </source>
</evidence>
<evidence type="ECO:0000256" key="7">
    <source>
        <dbReference type="ARBA" id="ARBA00023125"/>
    </source>
</evidence>
<evidence type="ECO:0000256" key="5">
    <source>
        <dbReference type="ARBA" id="ARBA00022833"/>
    </source>
</evidence>
<dbReference type="InterPro" id="IPR035500">
    <property type="entry name" value="NHR-like_dom_sf"/>
</dbReference>
<evidence type="ECO:0000256" key="10">
    <source>
        <dbReference type="ARBA" id="ARBA00023242"/>
    </source>
</evidence>
<dbReference type="FunFam" id="3.30.50.10:FF:000030">
    <property type="entry name" value="Nuclear Hormone Receptor family"/>
    <property type="match status" value="1"/>
</dbReference>
<feature type="compositionally biased region" description="Polar residues" evidence="11">
    <location>
        <begin position="257"/>
        <end position="276"/>
    </location>
</feature>
<dbReference type="Pfam" id="PF00105">
    <property type="entry name" value="zf-C4"/>
    <property type="match status" value="1"/>
</dbReference>
<dbReference type="GO" id="GO:0005634">
    <property type="term" value="C:nucleus"/>
    <property type="evidence" value="ECO:0007669"/>
    <property type="project" value="UniProtKB-SubCell"/>
</dbReference>
<dbReference type="EMBL" id="JAODUP010000281">
    <property type="protein sequence ID" value="KAK2153943.1"/>
    <property type="molecule type" value="Genomic_DNA"/>
</dbReference>
<keyword evidence="6" id="KW-0805">Transcription regulation</keyword>
<feature type="region of interest" description="Disordered" evidence="11">
    <location>
        <begin position="100"/>
        <end position="158"/>
    </location>
</feature>
<keyword evidence="8" id="KW-0804">Transcription</keyword>
<dbReference type="PANTHER" id="PTHR45805:SF2">
    <property type="entry name" value="NUCLEAR HORMONE RECEPTOR HR3-RELATED"/>
    <property type="match status" value="1"/>
</dbReference>
<dbReference type="InterPro" id="IPR000536">
    <property type="entry name" value="Nucl_hrmn_rcpt_lig-bd"/>
</dbReference>
<feature type="domain" description="NR LBD" evidence="13">
    <location>
        <begin position="585"/>
        <end position="815"/>
    </location>
</feature>
<evidence type="ECO:0000256" key="2">
    <source>
        <dbReference type="ARBA" id="ARBA00005993"/>
    </source>
</evidence>
<dbReference type="CDD" id="cd06916">
    <property type="entry name" value="NR_DBD_like"/>
    <property type="match status" value="1"/>
</dbReference>
<keyword evidence="10" id="KW-0539">Nucleus</keyword>
<feature type="domain" description="Nuclear receptor" evidence="12">
    <location>
        <begin position="10"/>
        <end position="85"/>
    </location>
</feature>
<keyword evidence="15" id="KW-1185">Reference proteome</keyword>
<dbReference type="InterPro" id="IPR013088">
    <property type="entry name" value="Znf_NHR/GATA"/>
</dbReference>
<dbReference type="PRINTS" id="PR00047">
    <property type="entry name" value="STROIDFINGER"/>
</dbReference>